<dbReference type="Proteomes" id="UP001205601">
    <property type="component" value="Unassembled WGS sequence"/>
</dbReference>
<gene>
    <name evidence="6" type="ORF">N5I32_05620</name>
</gene>
<evidence type="ECO:0000313" key="6">
    <source>
        <dbReference type="EMBL" id="MCT8328986.1"/>
    </source>
</evidence>
<keyword evidence="2" id="KW-0805">Transcription regulation</keyword>
<dbReference type="PANTHER" id="PTHR30537">
    <property type="entry name" value="HTH-TYPE TRANSCRIPTIONAL REGULATOR"/>
    <property type="match status" value="1"/>
</dbReference>
<dbReference type="InterPro" id="IPR000847">
    <property type="entry name" value="LysR_HTH_N"/>
</dbReference>
<dbReference type="InterPro" id="IPR058163">
    <property type="entry name" value="LysR-type_TF_proteobact-type"/>
</dbReference>
<dbReference type="InterPro" id="IPR036390">
    <property type="entry name" value="WH_DNA-bd_sf"/>
</dbReference>
<dbReference type="InterPro" id="IPR036388">
    <property type="entry name" value="WH-like_DNA-bd_sf"/>
</dbReference>
<dbReference type="PROSITE" id="PS50931">
    <property type="entry name" value="HTH_LYSR"/>
    <property type="match status" value="1"/>
</dbReference>
<dbReference type="EMBL" id="JAOCQF010000001">
    <property type="protein sequence ID" value="MCT8328986.1"/>
    <property type="molecule type" value="Genomic_DNA"/>
</dbReference>
<keyword evidence="7" id="KW-1185">Reference proteome</keyword>
<dbReference type="InterPro" id="IPR005119">
    <property type="entry name" value="LysR_subst-bd"/>
</dbReference>
<sequence length="295" mass="31652">MTALPPLNALRAFEVAARHLSFVEAGRELGVTSAAVSQQVRNLEDHVDKRLFLRQGNQLLLTDAGREIQPRLEQALTEIAALARQLREGTARPRLVLSVLPSVAEHWLAPALEGFVHRAGLDIRVEDDPVTFARDGADIRITYGATYYGGLQIEELFTDVIVAVAAPQVTAGRTLGDLDAAEFIHTHWGPTYLTQPTWANFCAHAEIARTLDPARGTRVGQSGLALAVARAGLGVALVQRRMAAPFLASGALALLHPAEMPMPVPYVAVTPAARGRRPDVQALVAHLMAKAAQAG</sequence>
<comment type="caution">
    <text evidence="6">The sequence shown here is derived from an EMBL/GenBank/DDBJ whole genome shotgun (WGS) entry which is preliminary data.</text>
</comment>
<name>A0ABT2NJ82_9RHOB</name>
<comment type="similarity">
    <text evidence="1">Belongs to the LysR transcriptional regulatory family.</text>
</comment>
<evidence type="ECO:0000256" key="4">
    <source>
        <dbReference type="ARBA" id="ARBA00023163"/>
    </source>
</evidence>
<dbReference type="Pfam" id="PF03466">
    <property type="entry name" value="LysR_substrate"/>
    <property type="match status" value="1"/>
</dbReference>
<dbReference type="Pfam" id="PF00126">
    <property type="entry name" value="HTH_1"/>
    <property type="match status" value="1"/>
</dbReference>
<feature type="domain" description="HTH lysR-type" evidence="5">
    <location>
        <begin position="5"/>
        <end position="62"/>
    </location>
</feature>
<proteinExistence type="inferred from homology"/>
<reference evidence="7" key="1">
    <citation type="submission" date="2023-07" db="EMBL/GenBank/DDBJ databases">
        <title>Defluviimonas sediminis sp. nov., isolated from mangrove sediment.</title>
        <authorList>
            <person name="Liu L."/>
            <person name="Li J."/>
            <person name="Huang Y."/>
            <person name="Pan J."/>
            <person name="Li M."/>
        </authorList>
    </citation>
    <scope>NUCLEOTIDE SEQUENCE [LARGE SCALE GENOMIC DNA]</scope>
    <source>
        <strain evidence="7">FT324</strain>
    </source>
</reference>
<organism evidence="6 7">
    <name type="scientific">Albidovulum sediminis</name>
    <dbReference type="NCBI Taxonomy" id="3066345"/>
    <lineage>
        <taxon>Bacteria</taxon>
        <taxon>Pseudomonadati</taxon>
        <taxon>Pseudomonadota</taxon>
        <taxon>Alphaproteobacteria</taxon>
        <taxon>Rhodobacterales</taxon>
        <taxon>Paracoccaceae</taxon>
        <taxon>Albidovulum</taxon>
    </lineage>
</organism>
<evidence type="ECO:0000256" key="1">
    <source>
        <dbReference type="ARBA" id="ARBA00009437"/>
    </source>
</evidence>
<dbReference type="SUPFAM" id="SSF46785">
    <property type="entry name" value="Winged helix' DNA-binding domain"/>
    <property type="match status" value="1"/>
</dbReference>
<keyword evidence="3" id="KW-0238">DNA-binding</keyword>
<accession>A0ABT2NJ82</accession>
<evidence type="ECO:0000313" key="7">
    <source>
        <dbReference type="Proteomes" id="UP001205601"/>
    </source>
</evidence>
<dbReference type="RefSeq" id="WP_261494410.1">
    <property type="nucleotide sequence ID" value="NZ_JAOCQF010000001.1"/>
</dbReference>
<evidence type="ECO:0000256" key="2">
    <source>
        <dbReference type="ARBA" id="ARBA00023015"/>
    </source>
</evidence>
<protein>
    <submittedName>
        <fullName evidence="6">LysR substrate-binding domain-containing protein</fullName>
    </submittedName>
</protein>
<dbReference type="SUPFAM" id="SSF53850">
    <property type="entry name" value="Periplasmic binding protein-like II"/>
    <property type="match status" value="1"/>
</dbReference>
<keyword evidence="4" id="KW-0804">Transcription</keyword>
<evidence type="ECO:0000256" key="3">
    <source>
        <dbReference type="ARBA" id="ARBA00023125"/>
    </source>
</evidence>
<dbReference type="Gene3D" id="3.40.190.10">
    <property type="entry name" value="Periplasmic binding protein-like II"/>
    <property type="match status" value="2"/>
</dbReference>
<evidence type="ECO:0000259" key="5">
    <source>
        <dbReference type="PROSITE" id="PS50931"/>
    </source>
</evidence>
<dbReference type="Gene3D" id="1.10.10.10">
    <property type="entry name" value="Winged helix-like DNA-binding domain superfamily/Winged helix DNA-binding domain"/>
    <property type="match status" value="1"/>
</dbReference>
<dbReference type="PANTHER" id="PTHR30537:SF79">
    <property type="entry name" value="TRANSCRIPTIONAL REGULATOR-RELATED"/>
    <property type="match status" value="1"/>
</dbReference>